<evidence type="ECO:0000313" key="5">
    <source>
        <dbReference type="Proteomes" id="UP001367508"/>
    </source>
</evidence>
<comment type="caution">
    <text evidence="4">The sequence shown here is derived from an EMBL/GenBank/DDBJ whole genome shotgun (WGS) entry which is preliminary data.</text>
</comment>
<dbReference type="Proteomes" id="UP001367508">
    <property type="component" value="Unassembled WGS sequence"/>
</dbReference>
<evidence type="ECO:0000313" key="4">
    <source>
        <dbReference type="EMBL" id="KAK7313035.1"/>
    </source>
</evidence>
<feature type="domain" description="Prolamin-like" evidence="3">
    <location>
        <begin position="120"/>
        <end position="191"/>
    </location>
</feature>
<proteinExistence type="predicted"/>
<feature type="chain" id="PRO_5042887434" description="Prolamin-like domain-containing protein" evidence="2">
    <location>
        <begin position="21"/>
        <end position="195"/>
    </location>
</feature>
<dbReference type="PANTHER" id="PTHR31207">
    <property type="entry name" value="ECA1 GAMETOGENESIS FAMILY PROTEIN (DUF784)-RELATED-RELATED"/>
    <property type="match status" value="1"/>
</dbReference>
<dbReference type="EMBL" id="JAYMYQ010000009">
    <property type="protein sequence ID" value="KAK7313035.1"/>
    <property type="molecule type" value="Genomic_DNA"/>
</dbReference>
<accession>A0AAN9K8T3</accession>
<evidence type="ECO:0000256" key="2">
    <source>
        <dbReference type="SAM" id="SignalP"/>
    </source>
</evidence>
<feature type="domain" description="Prolamin-like" evidence="3">
    <location>
        <begin position="32"/>
        <end position="96"/>
    </location>
</feature>
<evidence type="ECO:0000256" key="1">
    <source>
        <dbReference type="ARBA" id="ARBA00022729"/>
    </source>
</evidence>
<dbReference type="InterPro" id="IPR040220">
    <property type="entry name" value="DD11"/>
</dbReference>
<sequence>MASVMTYLVWVALFLGTTIATISGIEEESLGECSKHIGKKCGKQVLDKLFSNEETILPLNCCYKLYQMGDRCHTRLTIYILETNAEFKNANWSEILSRNELIFHQCDRRTDAGSPKFMAKCSESIGPDCGAQVYNKLINDKNITKQCCQKLVNVGQLCHVNMAKALIRAPKMRNLDAIQLLKKNKKIFQQCLQQD</sequence>
<dbReference type="PANTHER" id="PTHR31207:SF38">
    <property type="entry name" value="PROLAMIN-LIKE PROTEIN"/>
    <property type="match status" value="1"/>
</dbReference>
<dbReference type="Pfam" id="PF05617">
    <property type="entry name" value="Prolamin_like"/>
    <property type="match status" value="2"/>
</dbReference>
<evidence type="ECO:0000259" key="3">
    <source>
        <dbReference type="Pfam" id="PF05617"/>
    </source>
</evidence>
<keyword evidence="1 2" id="KW-0732">Signal</keyword>
<dbReference type="InterPro" id="IPR008502">
    <property type="entry name" value="Prolamin-like"/>
</dbReference>
<name>A0AAN9K8T3_CANGL</name>
<organism evidence="4 5">
    <name type="scientific">Canavalia gladiata</name>
    <name type="common">Sword bean</name>
    <name type="synonym">Dolichos gladiatus</name>
    <dbReference type="NCBI Taxonomy" id="3824"/>
    <lineage>
        <taxon>Eukaryota</taxon>
        <taxon>Viridiplantae</taxon>
        <taxon>Streptophyta</taxon>
        <taxon>Embryophyta</taxon>
        <taxon>Tracheophyta</taxon>
        <taxon>Spermatophyta</taxon>
        <taxon>Magnoliopsida</taxon>
        <taxon>eudicotyledons</taxon>
        <taxon>Gunneridae</taxon>
        <taxon>Pentapetalae</taxon>
        <taxon>rosids</taxon>
        <taxon>fabids</taxon>
        <taxon>Fabales</taxon>
        <taxon>Fabaceae</taxon>
        <taxon>Papilionoideae</taxon>
        <taxon>50 kb inversion clade</taxon>
        <taxon>NPAAA clade</taxon>
        <taxon>indigoferoid/millettioid clade</taxon>
        <taxon>Phaseoleae</taxon>
        <taxon>Canavalia</taxon>
    </lineage>
</organism>
<dbReference type="AlphaFoldDB" id="A0AAN9K8T3"/>
<keyword evidence="5" id="KW-1185">Reference proteome</keyword>
<reference evidence="4 5" key="1">
    <citation type="submission" date="2024-01" db="EMBL/GenBank/DDBJ databases">
        <title>The genomes of 5 underutilized Papilionoideae crops provide insights into root nodulation and disease resistanc.</title>
        <authorList>
            <person name="Jiang F."/>
        </authorList>
    </citation>
    <scope>NUCLEOTIDE SEQUENCE [LARGE SCALE GENOMIC DNA]</scope>
    <source>
        <strain evidence="4">LVBAO_FW01</strain>
        <tissue evidence="4">Leaves</tissue>
    </source>
</reference>
<protein>
    <recommendedName>
        <fullName evidence="3">Prolamin-like domain-containing protein</fullName>
    </recommendedName>
</protein>
<feature type="signal peptide" evidence="2">
    <location>
        <begin position="1"/>
        <end position="20"/>
    </location>
</feature>
<gene>
    <name evidence="4" type="ORF">VNO77_37376</name>
</gene>